<evidence type="ECO:0000256" key="1">
    <source>
        <dbReference type="SAM" id="MobiDB-lite"/>
    </source>
</evidence>
<evidence type="ECO:0000313" key="2">
    <source>
        <dbReference type="EMBL" id="KAK0639916.1"/>
    </source>
</evidence>
<feature type="region of interest" description="Disordered" evidence="1">
    <location>
        <begin position="24"/>
        <end position="44"/>
    </location>
</feature>
<accession>A0AA39XTF6</accession>
<keyword evidence="3" id="KW-1185">Reference proteome</keyword>
<proteinExistence type="predicted"/>
<dbReference type="EMBL" id="JAULSV010000007">
    <property type="protein sequence ID" value="KAK0639916.1"/>
    <property type="molecule type" value="Genomic_DNA"/>
</dbReference>
<evidence type="ECO:0000313" key="3">
    <source>
        <dbReference type="Proteomes" id="UP001174936"/>
    </source>
</evidence>
<comment type="caution">
    <text evidence="2">The sequence shown here is derived from an EMBL/GenBank/DDBJ whole genome shotgun (WGS) entry which is preliminary data.</text>
</comment>
<name>A0AA39XTF6_9PEZI</name>
<gene>
    <name evidence="2" type="ORF">B0T16DRAFT_423913</name>
</gene>
<dbReference type="Proteomes" id="UP001174936">
    <property type="component" value="Unassembled WGS sequence"/>
</dbReference>
<protein>
    <submittedName>
        <fullName evidence="2">Uncharacterized protein</fullName>
    </submittedName>
</protein>
<dbReference type="AlphaFoldDB" id="A0AA39XTF6"/>
<organism evidence="2 3">
    <name type="scientific">Cercophora newfieldiana</name>
    <dbReference type="NCBI Taxonomy" id="92897"/>
    <lineage>
        <taxon>Eukaryota</taxon>
        <taxon>Fungi</taxon>
        <taxon>Dikarya</taxon>
        <taxon>Ascomycota</taxon>
        <taxon>Pezizomycotina</taxon>
        <taxon>Sordariomycetes</taxon>
        <taxon>Sordariomycetidae</taxon>
        <taxon>Sordariales</taxon>
        <taxon>Lasiosphaeriaceae</taxon>
        <taxon>Cercophora</taxon>
    </lineage>
</organism>
<reference evidence="2" key="1">
    <citation type="submission" date="2023-06" db="EMBL/GenBank/DDBJ databases">
        <title>Genome-scale phylogeny and comparative genomics of the fungal order Sordariales.</title>
        <authorList>
            <consortium name="Lawrence Berkeley National Laboratory"/>
            <person name="Hensen N."/>
            <person name="Bonometti L."/>
            <person name="Westerberg I."/>
            <person name="Brannstrom I.O."/>
            <person name="Guillou S."/>
            <person name="Cros-Aarteil S."/>
            <person name="Calhoun S."/>
            <person name="Haridas S."/>
            <person name="Kuo A."/>
            <person name="Mondo S."/>
            <person name="Pangilinan J."/>
            <person name="Riley R."/>
            <person name="Labutti K."/>
            <person name="Andreopoulos B."/>
            <person name="Lipzen A."/>
            <person name="Chen C."/>
            <person name="Yanf M."/>
            <person name="Daum C."/>
            <person name="Ng V."/>
            <person name="Clum A."/>
            <person name="Steindorff A."/>
            <person name="Ohm R."/>
            <person name="Martin F."/>
            <person name="Silar P."/>
            <person name="Natvig D."/>
            <person name="Lalanne C."/>
            <person name="Gautier V."/>
            <person name="Ament-Velasquez S.L."/>
            <person name="Kruys A."/>
            <person name="Hutchinson M.I."/>
            <person name="Powell A.J."/>
            <person name="Barry K."/>
            <person name="Miller A.N."/>
            <person name="Grigoriev I.V."/>
            <person name="Debuchy R."/>
            <person name="Gladieux P."/>
            <person name="Thoren M.H."/>
            <person name="Johannesson H."/>
        </authorList>
    </citation>
    <scope>NUCLEOTIDE SEQUENCE</scope>
    <source>
        <strain evidence="2">SMH2532-1</strain>
    </source>
</reference>
<sequence>MLSVDATAADAYVPVTNRHPLHPVGLSGVLDARNPNQDLSRDKRPNDLYLVMGMRVGGTSLMQL</sequence>